<sequence>MDAFQPSSPIDRRVSAMRRKGGRRYNFADVLLCCVCLGANPDVLQMSKESSIMRTPLDT</sequence>
<proteinExistence type="predicted"/>
<reference evidence="1 2" key="1">
    <citation type="journal article" date="2023" name="Nucleic Acids Res.">
        <title>The hologenome of Daphnia magna reveals possible DNA methylation and microbiome-mediated evolution of the host genome.</title>
        <authorList>
            <person name="Chaturvedi A."/>
            <person name="Li X."/>
            <person name="Dhandapani V."/>
            <person name="Marshall H."/>
            <person name="Kissane S."/>
            <person name="Cuenca-Cambronero M."/>
            <person name="Asole G."/>
            <person name="Calvet F."/>
            <person name="Ruiz-Romero M."/>
            <person name="Marangio P."/>
            <person name="Guigo R."/>
            <person name="Rago D."/>
            <person name="Mirbahai L."/>
            <person name="Eastwood N."/>
            <person name="Colbourne J.K."/>
            <person name="Zhou J."/>
            <person name="Mallon E."/>
            <person name="Orsini L."/>
        </authorList>
    </citation>
    <scope>NUCLEOTIDE SEQUENCE [LARGE SCALE GENOMIC DNA]</scope>
    <source>
        <strain evidence="1">LRV0_1</strain>
    </source>
</reference>
<gene>
    <name evidence="1" type="ORF">OUZ56_013895</name>
</gene>
<accession>A0ABQ9Z790</accession>
<evidence type="ECO:0000313" key="1">
    <source>
        <dbReference type="EMBL" id="KAK4008763.1"/>
    </source>
</evidence>
<comment type="caution">
    <text evidence="1">The sequence shown here is derived from an EMBL/GenBank/DDBJ whole genome shotgun (WGS) entry which is preliminary data.</text>
</comment>
<protein>
    <submittedName>
        <fullName evidence="1">Uncharacterized protein</fullName>
    </submittedName>
</protein>
<evidence type="ECO:0000313" key="2">
    <source>
        <dbReference type="Proteomes" id="UP001234178"/>
    </source>
</evidence>
<keyword evidence="2" id="KW-1185">Reference proteome</keyword>
<organism evidence="1 2">
    <name type="scientific">Daphnia magna</name>
    <dbReference type="NCBI Taxonomy" id="35525"/>
    <lineage>
        <taxon>Eukaryota</taxon>
        <taxon>Metazoa</taxon>
        <taxon>Ecdysozoa</taxon>
        <taxon>Arthropoda</taxon>
        <taxon>Crustacea</taxon>
        <taxon>Branchiopoda</taxon>
        <taxon>Diplostraca</taxon>
        <taxon>Cladocera</taxon>
        <taxon>Anomopoda</taxon>
        <taxon>Daphniidae</taxon>
        <taxon>Daphnia</taxon>
    </lineage>
</organism>
<dbReference type="EMBL" id="JAOYFB010000002">
    <property type="protein sequence ID" value="KAK4008763.1"/>
    <property type="molecule type" value="Genomic_DNA"/>
</dbReference>
<name>A0ABQ9Z790_9CRUS</name>
<dbReference type="Proteomes" id="UP001234178">
    <property type="component" value="Unassembled WGS sequence"/>
</dbReference>